<dbReference type="InterPro" id="IPR038765">
    <property type="entry name" value="Papain-like_cys_pep_sf"/>
</dbReference>
<feature type="domain" description="USP" evidence="5">
    <location>
        <begin position="170"/>
        <end position="498"/>
    </location>
</feature>
<dbReference type="Proteomes" id="UP000837801">
    <property type="component" value="Unassembled WGS sequence"/>
</dbReference>
<dbReference type="InterPro" id="IPR001607">
    <property type="entry name" value="Znf_UBP"/>
</dbReference>
<evidence type="ECO:0000313" key="8">
    <source>
        <dbReference type="Proteomes" id="UP000837801"/>
    </source>
</evidence>
<evidence type="ECO:0000259" key="5">
    <source>
        <dbReference type="PROSITE" id="PS50235"/>
    </source>
</evidence>
<dbReference type="InterPro" id="IPR001394">
    <property type="entry name" value="Peptidase_C19_UCH"/>
</dbReference>
<evidence type="ECO:0000256" key="2">
    <source>
        <dbReference type="ARBA" id="ARBA00022771"/>
    </source>
</evidence>
<gene>
    <name evidence="7" type="ORF">CLIB1423_17S02476</name>
</gene>
<dbReference type="PROSITE" id="PS50235">
    <property type="entry name" value="USP_3"/>
    <property type="match status" value="1"/>
</dbReference>
<keyword evidence="3" id="KW-0862">Zinc</keyword>
<dbReference type="Gene3D" id="3.90.70.10">
    <property type="entry name" value="Cysteine proteinases"/>
    <property type="match status" value="1"/>
</dbReference>
<dbReference type="SUPFAM" id="SSF54001">
    <property type="entry name" value="Cysteine proteinases"/>
    <property type="match status" value="1"/>
</dbReference>
<dbReference type="InterPro" id="IPR050185">
    <property type="entry name" value="Ub_carboxyl-term_hydrolase"/>
</dbReference>
<dbReference type="InterPro" id="IPR013083">
    <property type="entry name" value="Znf_RING/FYVE/PHD"/>
</dbReference>
<dbReference type="SMART" id="SM00290">
    <property type="entry name" value="ZnF_UBP"/>
    <property type="match status" value="1"/>
</dbReference>
<evidence type="ECO:0000259" key="6">
    <source>
        <dbReference type="PROSITE" id="PS50271"/>
    </source>
</evidence>
<reference evidence="7" key="1">
    <citation type="submission" date="2022-03" db="EMBL/GenBank/DDBJ databases">
        <authorList>
            <person name="Legras J.-L."/>
            <person name="Devillers H."/>
            <person name="Grondin C."/>
        </authorList>
    </citation>
    <scope>NUCLEOTIDE SEQUENCE</scope>
    <source>
        <strain evidence="7">CLIB 1423</strain>
    </source>
</reference>
<protein>
    <submittedName>
        <fullName evidence="7">Pre-mRNA-splicing factor Sad1p</fullName>
    </submittedName>
</protein>
<dbReference type="InterPro" id="IPR028889">
    <property type="entry name" value="USP"/>
</dbReference>
<keyword evidence="1" id="KW-0479">Metal-binding</keyword>
<dbReference type="PROSITE" id="PS50271">
    <property type="entry name" value="ZF_UBP"/>
    <property type="match status" value="1"/>
</dbReference>
<dbReference type="Pfam" id="PF00443">
    <property type="entry name" value="UCH"/>
    <property type="match status" value="1"/>
</dbReference>
<evidence type="ECO:0000256" key="4">
    <source>
        <dbReference type="PROSITE-ProRule" id="PRU00502"/>
    </source>
</evidence>
<accession>A0A9P0W0G0</accession>
<evidence type="ECO:0000313" key="7">
    <source>
        <dbReference type="EMBL" id="CAH2354586.1"/>
    </source>
</evidence>
<sequence>MTTTGVGSDVSDEEYVIPTNRKRQKLETSGDVVINSDLPASSHYLETVNVNDLNFDYDKICSVTLSDVNVYCCLCCGKYFQGRSKQSPAYLHSVNNDHHVFINMESLKVFILPENKEICIVENGSSSNSGIKVIDNIRYAIDPKYTLKDLKHPQTVSVTADGKRYSTGFIGLNSYTKNNLINVVFQILSHIPAVRDYYLLEKEKENGNSELSKRFGLIVRKIWSPRLFRNHVAAHEFVVAVEKEKTYSSIFDKMVKTTAISPGKFLDLVLIVLDRQMSKKSKSIFSKTFQGKVQVTSIPLVSQRDEQSNTVQEVPDSSLKRETISRFWNLTLDIPPIATTSSERAEIPQVKLESLLAKYNGITTKTITTASSGNHLVSYKLIKLPHYLIFDICRNAEVATISSKNKYNATVVTFPITLDMSPYFNTPEETLIYDLVSTVKRTSTDSSETDDSLEKHEWTVRLQKDETEWVAISDLIVEQAERELMFLDENYLMVWKRRRV</sequence>
<dbReference type="PANTHER" id="PTHR21646">
    <property type="entry name" value="UBIQUITIN CARBOXYL-TERMINAL HYDROLASE"/>
    <property type="match status" value="1"/>
</dbReference>
<dbReference type="GO" id="GO:0004843">
    <property type="term" value="F:cysteine-type deubiquitinase activity"/>
    <property type="evidence" value="ECO:0007669"/>
    <property type="project" value="InterPro"/>
</dbReference>
<dbReference type="GO" id="GO:0008270">
    <property type="term" value="F:zinc ion binding"/>
    <property type="evidence" value="ECO:0007669"/>
    <property type="project" value="UniProtKB-KW"/>
</dbReference>
<name>A0A9P0W0G0_9ASCO</name>
<feature type="domain" description="UBP-type" evidence="6">
    <location>
        <begin position="40"/>
        <end position="141"/>
    </location>
</feature>
<dbReference type="SUPFAM" id="SSF57850">
    <property type="entry name" value="RING/U-box"/>
    <property type="match status" value="1"/>
</dbReference>
<dbReference type="Pfam" id="PF02148">
    <property type="entry name" value="zf-UBP"/>
    <property type="match status" value="1"/>
</dbReference>
<evidence type="ECO:0000256" key="3">
    <source>
        <dbReference type="ARBA" id="ARBA00022833"/>
    </source>
</evidence>
<organism evidence="7 8">
    <name type="scientific">[Candida] railenensis</name>
    <dbReference type="NCBI Taxonomy" id="45579"/>
    <lineage>
        <taxon>Eukaryota</taxon>
        <taxon>Fungi</taxon>
        <taxon>Dikarya</taxon>
        <taxon>Ascomycota</taxon>
        <taxon>Saccharomycotina</taxon>
        <taxon>Pichiomycetes</taxon>
        <taxon>Debaryomycetaceae</taxon>
        <taxon>Kurtzmaniella</taxon>
    </lineage>
</organism>
<keyword evidence="8" id="KW-1185">Reference proteome</keyword>
<evidence type="ECO:0000256" key="1">
    <source>
        <dbReference type="ARBA" id="ARBA00022723"/>
    </source>
</evidence>
<dbReference type="Gene3D" id="3.30.40.10">
    <property type="entry name" value="Zinc/RING finger domain, C3HC4 (zinc finger)"/>
    <property type="match status" value="1"/>
</dbReference>
<dbReference type="PANTHER" id="PTHR21646:SF16">
    <property type="entry name" value="U4_U6.U5 TRI-SNRNP-ASSOCIATED PROTEIN 2"/>
    <property type="match status" value="1"/>
</dbReference>
<keyword evidence="2 4" id="KW-0863">Zinc-finger</keyword>
<comment type="caution">
    <text evidence="7">The sequence shown here is derived from an EMBL/GenBank/DDBJ whole genome shotgun (WGS) entry which is preliminary data.</text>
</comment>
<proteinExistence type="predicted"/>
<dbReference type="OrthoDB" id="10263353at2759"/>
<dbReference type="EMBL" id="CAKXYY010000017">
    <property type="protein sequence ID" value="CAH2354586.1"/>
    <property type="molecule type" value="Genomic_DNA"/>
</dbReference>
<dbReference type="AlphaFoldDB" id="A0A9P0W0G0"/>
<dbReference type="GO" id="GO:0016579">
    <property type="term" value="P:protein deubiquitination"/>
    <property type="evidence" value="ECO:0007669"/>
    <property type="project" value="InterPro"/>
</dbReference>